<dbReference type="Pfam" id="PF02416">
    <property type="entry name" value="TatA_B_E"/>
    <property type="match status" value="1"/>
</dbReference>
<keyword evidence="7 9" id="KW-0811">Translocation</keyword>
<keyword evidence="12" id="KW-1185">Reference proteome</keyword>
<keyword evidence="5 9" id="KW-0653">Protein transport</keyword>
<evidence type="ECO:0000256" key="8">
    <source>
        <dbReference type="ARBA" id="ARBA00023136"/>
    </source>
</evidence>
<keyword evidence="6 9" id="KW-1133">Transmembrane helix</keyword>
<keyword evidence="3 9" id="KW-1003">Cell membrane</keyword>
<dbReference type="RefSeq" id="WP_316021546.1">
    <property type="nucleotide sequence ID" value="NZ_JAWDID010000091.1"/>
</dbReference>
<feature type="region of interest" description="Disordered" evidence="10">
    <location>
        <begin position="126"/>
        <end position="181"/>
    </location>
</feature>
<dbReference type="PRINTS" id="PR01506">
    <property type="entry name" value="TATBPROTEIN"/>
</dbReference>
<evidence type="ECO:0000256" key="4">
    <source>
        <dbReference type="ARBA" id="ARBA00022692"/>
    </source>
</evidence>
<dbReference type="Proteomes" id="UP001254257">
    <property type="component" value="Unassembled WGS sequence"/>
</dbReference>
<evidence type="ECO:0000313" key="11">
    <source>
        <dbReference type="EMBL" id="MDU0343851.1"/>
    </source>
</evidence>
<dbReference type="HAMAP" id="MF_00237">
    <property type="entry name" value="TatB"/>
    <property type="match status" value="1"/>
</dbReference>
<dbReference type="NCBIfam" id="TIGR01410">
    <property type="entry name" value="tatB"/>
    <property type="match status" value="1"/>
</dbReference>
<comment type="subcellular location">
    <subcellularLocation>
        <location evidence="9">Cell membrane</location>
        <topology evidence="9">Single-pass membrane protein</topology>
    </subcellularLocation>
    <subcellularLocation>
        <location evidence="1">Membrane</location>
        <topology evidence="1">Single-pass membrane protein</topology>
    </subcellularLocation>
</comment>
<dbReference type="InterPro" id="IPR018448">
    <property type="entry name" value="TatB"/>
</dbReference>
<comment type="function">
    <text evidence="9">Part of the twin-arginine translocation (Tat) system that transports large folded proteins containing a characteristic twin-arginine motif in their signal peptide across membranes. Together with TatC, TatB is part of a receptor directly interacting with Tat signal peptides. TatB may form an oligomeric binding site that transiently accommodates folded Tat precursor proteins before their translocation.</text>
</comment>
<dbReference type="PANTHER" id="PTHR33162:SF1">
    <property type="entry name" value="SEC-INDEPENDENT PROTEIN TRANSLOCASE PROTEIN TATA, CHLOROPLASTIC"/>
    <property type="match status" value="1"/>
</dbReference>
<comment type="subunit">
    <text evidence="9">The Tat system comprises two distinct complexes: a TatABC complex, containing multiple copies of TatA, TatB and TatC subunits, and a separate TatA complex, containing only TatA subunits. Substrates initially bind to the TatABC complex, which probably triggers association of the separate TatA complex to form the active translocon.</text>
</comment>
<proteinExistence type="inferred from homology"/>
<evidence type="ECO:0000256" key="5">
    <source>
        <dbReference type="ARBA" id="ARBA00022927"/>
    </source>
</evidence>
<feature type="region of interest" description="Disordered" evidence="10">
    <location>
        <begin position="76"/>
        <end position="97"/>
    </location>
</feature>
<evidence type="ECO:0000256" key="6">
    <source>
        <dbReference type="ARBA" id="ARBA00022989"/>
    </source>
</evidence>
<keyword evidence="2 9" id="KW-0813">Transport</keyword>
<comment type="similarity">
    <text evidence="9">Belongs to the TatB family.</text>
</comment>
<reference evidence="11 12" key="1">
    <citation type="submission" date="2023-09" db="EMBL/GenBank/DDBJ databases">
        <title>Whole genome shotgun sequencing (WGS) of Bosea sp. ZW T0_25, isolated from stored onions (Allium cepa).</title>
        <authorList>
            <person name="Stoll D.A."/>
            <person name="Huch M."/>
        </authorList>
    </citation>
    <scope>NUCLEOTIDE SEQUENCE [LARGE SCALE GENOMIC DNA]</scope>
    <source>
        <strain evidence="11 12">ZW T0_25</strain>
    </source>
</reference>
<keyword evidence="8 9" id="KW-0472">Membrane</keyword>
<dbReference type="EMBL" id="JAWDID010000091">
    <property type="protein sequence ID" value="MDU0343851.1"/>
    <property type="molecule type" value="Genomic_DNA"/>
</dbReference>
<evidence type="ECO:0000256" key="7">
    <source>
        <dbReference type="ARBA" id="ARBA00023010"/>
    </source>
</evidence>
<comment type="caution">
    <text evidence="11">The sequence shown here is derived from an EMBL/GenBank/DDBJ whole genome shotgun (WGS) entry which is preliminary data.</text>
</comment>
<name>A0ABU3SGN2_9HYPH</name>
<gene>
    <name evidence="9 11" type="primary">tatB</name>
    <name evidence="11" type="ORF">RKE40_28555</name>
</gene>
<evidence type="ECO:0000256" key="1">
    <source>
        <dbReference type="ARBA" id="ARBA00004167"/>
    </source>
</evidence>
<organism evidence="11 12">
    <name type="scientific">Bosea rubneri</name>
    <dbReference type="NCBI Taxonomy" id="3075434"/>
    <lineage>
        <taxon>Bacteria</taxon>
        <taxon>Pseudomonadati</taxon>
        <taxon>Pseudomonadota</taxon>
        <taxon>Alphaproteobacteria</taxon>
        <taxon>Hyphomicrobiales</taxon>
        <taxon>Boseaceae</taxon>
        <taxon>Bosea</taxon>
    </lineage>
</organism>
<evidence type="ECO:0000256" key="10">
    <source>
        <dbReference type="SAM" id="MobiDB-lite"/>
    </source>
</evidence>
<evidence type="ECO:0000256" key="3">
    <source>
        <dbReference type="ARBA" id="ARBA00022475"/>
    </source>
</evidence>
<dbReference type="Gene3D" id="1.20.5.3310">
    <property type="match status" value="1"/>
</dbReference>
<evidence type="ECO:0000313" key="12">
    <source>
        <dbReference type="Proteomes" id="UP001254257"/>
    </source>
</evidence>
<dbReference type="PANTHER" id="PTHR33162">
    <property type="entry name" value="SEC-INDEPENDENT PROTEIN TRANSLOCASE PROTEIN TATA, CHLOROPLASTIC"/>
    <property type="match status" value="1"/>
</dbReference>
<dbReference type="InterPro" id="IPR003369">
    <property type="entry name" value="TatA/B/E"/>
</dbReference>
<protein>
    <recommendedName>
        <fullName evidence="9">Sec-independent protein translocase protein TatB</fullName>
    </recommendedName>
</protein>
<accession>A0ABU3SGN2</accession>
<sequence>MFDIAWSELLLIGGVALIVIGPKELPGALRTAGQMVGKVRRMAAEFQGQFNDAMREAELHDLKKQVEDIGTSVQASTNFDPIEPMKDFGTPAAPKPDDAAVKEAEAKLAAIPGPEPLPEVVIDPAPVAAAEVPAKPKRKRKTVATEEPVIPEAEAAPPEPAAKPARKRKPKAAESEDGSPA</sequence>
<keyword evidence="4 9" id="KW-0812">Transmembrane</keyword>
<evidence type="ECO:0000256" key="2">
    <source>
        <dbReference type="ARBA" id="ARBA00022448"/>
    </source>
</evidence>
<evidence type="ECO:0000256" key="9">
    <source>
        <dbReference type="HAMAP-Rule" id="MF_00237"/>
    </source>
</evidence>